<sequence>MSDTNENTPLPGTSQTLPIALNAISDATEPHTIDPSSLTPYEKKLYDFLYSQGWTHTQCSCFIAQIEQMKEAISHRYYSQGCNTAQVQCLHEQCEMELPEHFPAPRGNAEQQDLQMQLRLNEEMNRRRAIGERMYSSTGTMDREIDEGRRA</sequence>
<dbReference type="VEuPathDB" id="FungiDB:ASPFODRAFT_47021"/>
<proteinExistence type="predicted"/>
<comment type="caution">
    <text evidence="1">The sequence shown here is derived from an EMBL/GenBank/DDBJ whole genome shotgun (WGS) entry which is preliminary data.</text>
</comment>
<dbReference type="Proteomes" id="UP000075230">
    <property type="component" value="Unassembled WGS sequence"/>
</dbReference>
<evidence type="ECO:0000313" key="2">
    <source>
        <dbReference type="Proteomes" id="UP000075230"/>
    </source>
</evidence>
<dbReference type="AlphaFoldDB" id="A0A146FUN7"/>
<evidence type="ECO:0000313" key="1">
    <source>
        <dbReference type="EMBL" id="GAT29484.1"/>
    </source>
</evidence>
<reference evidence="2" key="2">
    <citation type="submission" date="2016-02" db="EMBL/GenBank/DDBJ databases">
        <title>Genome sequencing of Aspergillus luchuensis NBRC 4314.</title>
        <authorList>
            <person name="Yamada O."/>
        </authorList>
    </citation>
    <scope>NUCLEOTIDE SEQUENCE [LARGE SCALE GENOMIC DNA]</scope>
    <source>
        <strain evidence="2">RIB 2604</strain>
    </source>
</reference>
<protein>
    <submittedName>
        <fullName evidence="1">Similar to An15g03300</fullName>
    </submittedName>
</protein>
<gene>
    <name evidence="1" type="ORF">RIB2604_03000140</name>
</gene>
<name>A0A146FUN7_ASPKA</name>
<organism evidence="1 2">
    <name type="scientific">Aspergillus kawachii</name>
    <name type="common">White koji mold</name>
    <name type="synonym">Aspergillus awamori var. kawachi</name>
    <dbReference type="NCBI Taxonomy" id="1069201"/>
    <lineage>
        <taxon>Eukaryota</taxon>
        <taxon>Fungi</taxon>
        <taxon>Dikarya</taxon>
        <taxon>Ascomycota</taxon>
        <taxon>Pezizomycotina</taxon>
        <taxon>Eurotiomycetes</taxon>
        <taxon>Eurotiomycetidae</taxon>
        <taxon>Eurotiales</taxon>
        <taxon>Aspergillaceae</taxon>
        <taxon>Aspergillus</taxon>
        <taxon>Aspergillus subgen. Circumdati</taxon>
    </lineage>
</organism>
<dbReference type="EMBL" id="BCWF01000029">
    <property type="protein sequence ID" value="GAT29484.1"/>
    <property type="molecule type" value="Genomic_DNA"/>
</dbReference>
<accession>A0A146FUN7</accession>
<reference evidence="1 2" key="1">
    <citation type="journal article" date="2016" name="DNA Res.">
        <title>Genome sequence of Aspergillus luchuensis NBRC 4314.</title>
        <authorList>
            <person name="Yamada O."/>
            <person name="Machida M."/>
            <person name="Hosoyama A."/>
            <person name="Goto M."/>
            <person name="Takahashi T."/>
            <person name="Futagami T."/>
            <person name="Yamagata Y."/>
            <person name="Takeuchi M."/>
            <person name="Kobayashi T."/>
            <person name="Koike H."/>
            <person name="Abe K."/>
            <person name="Asai K."/>
            <person name="Arita M."/>
            <person name="Fujita N."/>
            <person name="Fukuda K."/>
            <person name="Higa K."/>
            <person name="Horikawa H."/>
            <person name="Ishikawa T."/>
            <person name="Jinno K."/>
            <person name="Kato Y."/>
            <person name="Kirimura K."/>
            <person name="Mizutani O."/>
            <person name="Nakasone K."/>
            <person name="Sano M."/>
            <person name="Shiraishi Y."/>
            <person name="Tsukahara M."/>
            <person name="Gomi K."/>
        </authorList>
    </citation>
    <scope>NUCLEOTIDE SEQUENCE [LARGE SCALE GENOMIC DNA]</scope>
    <source>
        <strain evidence="1 2">RIB 2604</strain>
    </source>
</reference>